<protein>
    <submittedName>
        <fullName evidence="1">Uncharacterized protein</fullName>
    </submittedName>
</protein>
<gene>
    <name evidence="1" type="ORF">ABIF63_004828</name>
</gene>
<organism evidence="1 2">
    <name type="scientific">Bradyrhizobium japonicum</name>
    <dbReference type="NCBI Taxonomy" id="375"/>
    <lineage>
        <taxon>Bacteria</taxon>
        <taxon>Pseudomonadati</taxon>
        <taxon>Pseudomonadota</taxon>
        <taxon>Alphaproteobacteria</taxon>
        <taxon>Hyphomicrobiales</taxon>
        <taxon>Nitrobacteraceae</taxon>
        <taxon>Bradyrhizobium</taxon>
    </lineage>
</organism>
<name>A0ABV2RUX6_BRAJP</name>
<reference evidence="1 2" key="1">
    <citation type="submission" date="2024-06" db="EMBL/GenBank/DDBJ databases">
        <title>Genomic Encyclopedia of Type Strains, Phase V (KMG-V): Genome sequencing to study the core and pangenomes of soil and plant-associated prokaryotes.</title>
        <authorList>
            <person name="Whitman W."/>
        </authorList>
    </citation>
    <scope>NUCLEOTIDE SEQUENCE [LARGE SCALE GENOMIC DNA]</scope>
    <source>
        <strain evidence="1 2">USDA 160</strain>
    </source>
</reference>
<accession>A0ABV2RUX6</accession>
<dbReference type="Proteomes" id="UP001549291">
    <property type="component" value="Unassembled WGS sequence"/>
</dbReference>
<evidence type="ECO:0000313" key="2">
    <source>
        <dbReference type="Proteomes" id="UP001549291"/>
    </source>
</evidence>
<comment type="caution">
    <text evidence="1">The sequence shown here is derived from an EMBL/GenBank/DDBJ whole genome shotgun (WGS) entry which is preliminary data.</text>
</comment>
<sequence length="53" mass="5854">MRVAIRRTLRVGAQAGTEIEDLGIEPDKIHEPTVQDLLNNDVDLFQAAAELLP</sequence>
<keyword evidence="2" id="KW-1185">Reference proteome</keyword>
<evidence type="ECO:0000313" key="1">
    <source>
        <dbReference type="EMBL" id="MET4720722.1"/>
    </source>
</evidence>
<dbReference type="RefSeq" id="WP_354270146.1">
    <property type="nucleotide sequence ID" value="NZ_JBEPTQ010000002.1"/>
</dbReference>
<proteinExistence type="predicted"/>
<dbReference type="EMBL" id="JBEPTQ010000002">
    <property type="protein sequence ID" value="MET4720722.1"/>
    <property type="molecule type" value="Genomic_DNA"/>
</dbReference>